<gene>
    <name evidence="2" type="ORF">HNQ81_001448</name>
</gene>
<keyword evidence="3" id="KW-1185">Reference proteome</keyword>
<dbReference type="SUPFAM" id="SSF141571">
    <property type="entry name" value="Pentapeptide repeat-like"/>
    <property type="match status" value="1"/>
</dbReference>
<dbReference type="PANTHER" id="PTHR14136">
    <property type="entry name" value="BTB_POZ DOMAIN-CONTAINING PROTEIN KCTD9"/>
    <property type="match status" value="1"/>
</dbReference>
<feature type="compositionally biased region" description="Low complexity" evidence="1">
    <location>
        <begin position="160"/>
        <end position="173"/>
    </location>
</feature>
<feature type="compositionally biased region" description="Pro residues" evidence="1">
    <location>
        <begin position="174"/>
        <end position="189"/>
    </location>
</feature>
<feature type="region of interest" description="Disordered" evidence="1">
    <location>
        <begin position="154"/>
        <end position="190"/>
    </location>
</feature>
<evidence type="ECO:0000313" key="3">
    <source>
        <dbReference type="Proteomes" id="UP000539642"/>
    </source>
</evidence>
<dbReference type="InterPro" id="IPR001646">
    <property type="entry name" value="5peptide_repeat"/>
</dbReference>
<protein>
    <recommendedName>
        <fullName evidence="4">Pentapeptide repeat-containing protein</fullName>
    </recommendedName>
</protein>
<accession>A0A840UWD0</accession>
<reference evidence="2 3" key="1">
    <citation type="submission" date="2020-08" db="EMBL/GenBank/DDBJ databases">
        <title>Genomic Encyclopedia of Type Strains, Phase IV (KMG-IV): sequencing the most valuable type-strain genomes for metagenomic binning, comparative biology and taxonomic classification.</title>
        <authorList>
            <person name="Goeker M."/>
        </authorList>
    </citation>
    <scope>NUCLEOTIDE SEQUENCE [LARGE SCALE GENOMIC DNA]</scope>
    <source>
        <strain evidence="2 3">DSM 28570</strain>
    </source>
</reference>
<proteinExistence type="predicted"/>
<dbReference type="AlphaFoldDB" id="A0A840UWD0"/>
<evidence type="ECO:0008006" key="4">
    <source>
        <dbReference type="Google" id="ProtNLM"/>
    </source>
</evidence>
<dbReference type="RefSeq" id="WP_205240162.1">
    <property type="nucleotide sequence ID" value="NZ_JACHEO010000006.1"/>
</dbReference>
<organism evidence="2 3">
    <name type="scientific">Desulfoprunum benzoelyticum</name>
    <dbReference type="NCBI Taxonomy" id="1506996"/>
    <lineage>
        <taxon>Bacteria</taxon>
        <taxon>Pseudomonadati</taxon>
        <taxon>Thermodesulfobacteriota</taxon>
        <taxon>Desulfobulbia</taxon>
        <taxon>Desulfobulbales</taxon>
        <taxon>Desulfobulbaceae</taxon>
        <taxon>Desulfoprunum</taxon>
    </lineage>
</organism>
<evidence type="ECO:0000313" key="2">
    <source>
        <dbReference type="EMBL" id="MBB5347724.1"/>
    </source>
</evidence>
<dbReference type="Proteomes" id="UP000539642">
    <property type="component" value="Unassembled WGS sequence"/>
</dbReference>
<name>A0A840UWD0_9BACT</name>
<comment type="caution">
    <text evidence="2">The sequence shown here is derived from an EMBL/GenBank/DDBJ whole genome shotgun (WGS) entry which is preliminary data.</text>
</comment>
<sequence length="308" mass="31850">MYAQLSSIGLVVTLALLSGCATGNQERMVREGKTQLSAEQIFQTVSGNTVHLKAIDFNARVHFLDSGRISARSSGNSRDTGAWDVSSDQQLCLKFDTWYYGDERCFTMVGTGAGNYALFTANGARAYTAAVAEGDPEKLATAGRKKDKAYLRAKMASGQPAAADRPSPSAAAPAPAPPPRVVASPPPPPEELRHTLAFMARNCPNCNLAGADLAGADLVTANLAGANLAGADLSRANLRRANLAGANLAGATLVNANLLGANLANCNMSDADLSGASLIKANLTGAMTRGVGLQGAHLEGVVGLERRP</sequence>
<dbReference type="Gene3D" id="2.160.20.80">
    <property type="entry name" value="E3 ubiquitin-protein ligase SopA"/>
    <property type="match status" value="1"/>
</dbReference>
<dbReference type="PANTHER" id="PTHR14136:SF17">
    <property type="entry name" value="BTB_POZ DOMAIN-CONTAINING PROTEIN KCTD9"/>
    <property type="match status" value="1"/>
</dbReference>
<dbReference type="Pfam" id="PF00805">
    <property type="entry name" value="Pentapeptide"/>
    <property type="match status" value="1"/>
</dbReference>
<dbReference type="EMBL" id="JACHEO010000006">
    <property type="protein sequence ID" value="MBB5347724.1"/>
    <property type="molecule type" value="Genomic_DNA"/>
</dbReference>
<evidence type="ECO:0000256" key="1">
    <source>
        <dbReference type="SAM" id="MobiDB-lite"/>
    </source>
</evidence>
<dbReference type="InterPro" id="IPR051082">
    <property type="entry name" value="Pentapeptide-BTB/POZ_domain"/>
</dbReference>